<dbReference type="InterPro" id="IPR051677">
    <property type="entry name" value="AfsR-DnrI-RedD_regulator"/>
</dbReference>
<dbReference type="InterPro" id="IPR011990">
    <property type="entry name" value="TPR-like_helical_dom_sf"/>
</dbReference>
<dbReference type="GO" id="GO:0003677">
    <property type="term" value="F:DNA binding"/>
    <property type="evidence" value="ECO:0007669"/>
    <property type="project" value="InterPro"/>
</dbReference>
<dbReference type="AlphaFoldDB" id="A0A399F1B8"/>
<dbReference type="Proteomes" id="UP000265800">
    <property type="component" value="Unassembled WGS sequence"/>
</dbReference>
<evidence type="ECO:0000313" key="1">
    <source>
        <dbReference type="EMBL" id="RIH90028.1"/>
    </source>
</evidence>
<dbReference type="SUPFAM" id="SSF52540">
    <property type="entry name" value="P-loop containing nucleoside triphosphate hydrolases"/>
    <property type="match status" value="1"/>
</dbReference>
<dbReference type="InterPro" id="IPR036388">
    <property type="entry name" value="WH-like_DNA-bd_sf"/>
</dbReference>
<dbReference type="PANTHER" id="PTHR35807">
    <property type="entry name" value="TRANSCRIPTIONAL REGULATOR REDD-RELATED"/>
    <property type="match status" value="1"/>
</dbReference>
<comment type="caution">
    <text evidence="1">The sequence shown here is derived from an EMBL/GenBank/DDBJ whole genome shotgun (WGS) entry which is preliminary data.</text>
</comment>
<dbReference type="EMBL" id="QWKZ01000002">
    <property type="protein sequence ID" value="RIH90028.1"/>
    <property type="molecule type" value="Genomic_DNA"/>
</dbReference>
<dbReference type="SUPFAM" id="SSF46894">
    <property type="entry name" value="C-terminal effector domain of the bipartite response regulators"/>
    <property type="match status" value="1"/>
</dbReference>
<gene>
    <name evidence="1" type="ORF">Mlute_00148</name>
</gene>
<dbReference type="Gene3D" id="1.25.40.10">
    <property type="entry name" value="Tetratricopeptide repeat domain"/>
    <property type="match status" value="1"/>
</dbReference>
<protein>
    <submittedName>
        <fullName evidence="1">Tetratricopeptide repeat protein</fullName>
    </submittedName>
</protein>
<evidence type="ECO:0000313" key="2">
    <source>
        <dbReference type="Proteomes" id="UP000265800"/>
    </source>
</evidence>
<dbReference type="SUPFAM" id="SSF48452">
    <property type="entry name" value="TPR-like"/>
    <property type="match status" value="1"/>
</dbReference>
<dbReference type="GO" id="GO:0006355">
    <property type="term" value="P:regulation of DNA-templated transcription"/>
    <property type="evidence" value="ECO:0007669"/>
    <property type="project" value="InterPro"/>
</dbReference>
<sequence length="867" mass="97578">MTHSMALSWSSPTFLVRERLLELLPMTTGYVVLLQAPAGFGKSVLAGQLAARLGWRTLWASSLLGDPKDQVARALGLPSEAPWAPLIETLAQEPTLLVLEDLRGDEALSPLLRTLPALVLLASREALGYPELPKLRAEGRLIQLGALELAFTPEEAKALFAGRDDWEKAYRMTGGWPLPLYLSAFTQEPPDASALLRGLRDSLSPPAFREGLLMSVLLYLPEGIATEATHELFQKGLVRKTPEGFQLHDLLKRMAQQSLIQEVRAVVRTEQTRLPPGLRAEALWQAGLHQELLTLLEEPRTLEIPPERLVAWRGLLEKGGARARLRLGEALLQSGDRSGFALLESLTDAEEAGLALTALGHLAYYYAEPMLGKDLERARGYLKRGLELLPRVSPELAGRFLNDAARIFFEGGEPKEAERLLAKALELLPPGSPFRLAPLNNLSLLRFELYGDLLQRVRTLEEIIPSLTGPLQSNRPGSLRDLGRLYLLLGERQRAETYFEEAVHTPGNPLASLEAEMYLAYLQENPEALERLVSRAGLWESPYLVERGRAFLALLQKDPGWVEGLEGFFAGLARAELGKDLSALPPYPTNREERLHWHVVRYRISRNIQDLEALLHLIPHQARRVLPGLLRLEELPPDRPELAQAYPLREVLASGWQAAVRLRAQEIPPLRAQVLGRFSLQGPLGKVALEGRRREVLALLLLGLSRSEVAFELWPDLDEESARNNLSVWLNRLRKSLEPWGVPTYLQNDRLVRVESDLEQLEAALEVGAAPRVLELYHEPLMPGVYLNALEERRHELRAKVRGLFLQQSEPHYLRRLLELDPLDEEAFSRLVELHLLRGEEARALELQRAWQRRLRKELGRTQRSPS</sequence>
<organism evidence="1 2">
    <name type="scientific">Meiothermus luteus</name>
    <dbReference type="NCBI Taxonomy" id="2026184"/>
    <lineage>
        <taxon>Bacteria</taxon>
        <taxon>Thermotogati</taxon>
        <taxon>Deinococcota</taxon>
        <taxon>Deinococci</taxon>
        <taxon>Thermales</taxon>
        <taxon>Thermaceae</taxon>
        <taxon>Meiothermus</taxon>
    </lineage>
</organism>
<reference evidence="1 2" key="1">
    <citation type="submission" date="2018-08" db="EMBL/GenBank/DDBJ databases">
        <title>Meiothermus luteus KCTC 52599 genome sequencing project.</title>
        <authorList>
            <person name="Da Costa M.S."/>
            <person name="Albuquerque L."/>
            <person name="Raposo P."/>
            <person name="Froufe H.J.C."/>
            <person name="Barroso C.S."/>
            <person name="Egas C."/>
        </authorList>
    </citation>
    <scope>NUCLEOTIDE SEQUENCE [LARGE SCALE GENOMIC DNA]</scope>
    <source>
        <strain evidence="1 2">KCTC 52599</strain>
    </source>
</reference>
<name>A0A399F1B8_9DEIN</name>
<accession>A0A399F1B8</accession>
<dbReference type="InterPro" id="IPR027417">
    <property type="entry name" value="P-loop_NTPase"/>
</dbReference>
<dbReference type="InterPro" id="IPR016032">
    <property type="entry name" value="Sig_transdc_resp-reg_C-effctor"/>
</dbReference>
<keyword evidence="2" id="KW-1185">Reference proteome</keyword>
<dbReference type="Gene3D" id="1.10.10.10">
    <property type="entry name" value="Winged helix-like DNA-binding domain superfamily/Winged helix DNA-binding domain"/>
    <property type="match status" value="1"/>
</dbReference>
<proteinExistence type="predicted"/>